<feature type="compositionally biased region" description="Low complexity" evidence="1">
    <location>
        <begin position="198"/>
        <end position="212"/>
    </location>
</feature>
<name>A0A1M5SW77_9BRAD</name>
<feature type="compositionally biased region" description="Basic and acidic residues" evidence="1">
    <location>
        <begin position="179"/>
        <end position="197"/>
    </location>
</feature>
<evidence type="ECO:0000256" key="1">
    <source>
        <dbReference type="SAM" id="MobiDB-lite"/>
    </source>
</evidence>
<dbReference type="Proteomes" id="UP000190675">
    <property type="component" value="Chromosome I"/>
</dbReference>
<accession>A0A1M5SW77</accession>
<keyword evidence="2" id="KW-1133">Transmembrane helix</keyword>
<organism evidence="3 4">
    <name type="scientific">Bradyrhizobium erythrophlei</name>
    <dbReference type="NCBI Taxonomy" id="1437360"/>
    <lineage>
        <taxon>Bacteria</taxon>
        <taxon>Pseudomonadati</taxon>
        <taxon>Pseudomonadota</taxon>
        <taxon>Alphaproteobacteria</taxon>
        <taxon>Hyphomicrobiales</taxon>
        <taxon>Nitrobacteraceae</taxon>
        <taxon>Bradyrhizobium</taxon>
    </lineage>
</organism>
<gene>
    <name evidence="3" type="ORF">SAMN05444169_7420</name>
</gene>
<dbReference type="EMBL" id="LT670818">
    <property type="protein sequence ID" value="SHH42782.1"/>
    <property type="molecule type" value="Genomic_DNA"/>
</dbReference>
<proteinExistence type="predicted"/>
<dbReference type="AlphaFoldDB" id="A0A1M5SW77"/>
<feature type="region of interest" description="Disordered" evidence="1">
    <location>
        <begin position="175"/>
        <end position="212"/>
    </location>
</feature>
<protein>
    <submittedName>
        <fullName evidence="3">Uncharacterized protein</fullName>
    </submittedName>
</protein>
<keyword evidence="2" id="KW-0472">Membrane</keyword>
<sequence length="212" mass="23290">MVLLRTQKIRYQSEKPTCELRHPYGFKSPKSFRARPLVFHHPSRPCYPMRFQCPLLGRKQTIHRYTPRSALDPNATMDAWKDGGAPRCQAGLECLTPSAQLMVAGPPLLMWNNVGTLALGALAEGSSSQGRFDMSAIIKSEMISRRKALSLMGLAAAFGLAAAPTVLTVSDAEAQTVGMERRQERRAGRHERREVRRTGTNTAPGTTTGAAK</sequence>
<feature type="transmembrane region" description="Helical" evidence="2">
    <location>
        <begin position="148"/>
        <end position="167"/>
    </location>
</feature>
<evidence type="ECO:0000313" key="4">
    <source>
        <dbReference type="Proteomes" id="UP000190675"/>
    </source>
</evidence>
<keyword evidence="2" id="KW-0812">Transmembrane</keyword>
<evidence type="ECO:0000313" key="3">
    <source>
        <dbReference type="EMBL" id="SHH42782.1"/>
    </source>
</evidence>
<reference evidence="3 4" key="1">
    <citation type="submission" date="2016-11" db="EMBL/GenBank/DDBJ databases">
        <authorList>
            <person name="Jaros S."/>
            <person name="Januszkiewicz K."/>
            <person name="Wedrychowicz H."/>
        </authorList>
    </citation>
    <scope>NUCLEOTIDE SEQUENCE [LARGE SCALE GENOMIC DNA]</scope>
    <source>
        <strain evidence="3 4">GAS242</strain>
    </source>
</reference>
<evidence type="ECO:0000256" key="2">
    <source>
        <dbReference type="SAM" id="Phobius"/>
    </source>
</evidence>